<evidence type="ECO:0000313" key="2">
    <source>
        <dbReference type="EMBL" id="SUX20762.1"/>
    </source>
</evidence>
<feature type="domain" description="Phage head morphogenesis" evidence="1">
    <location>
        <begin position="53"/>
        <end position="170"/>
    </location>
</feature>
<protein>
    <submittedName>
        <fullName evidence="2">Phage head morphogenesis protein, SPP1 gp7 family</fullName>
    </submittedName>
</protein>
<dbReference type="EMBL" id="UFUW01000001">
    <property type="protein sequence ID" value="SUX20762.1"/>
    <property type="molecule type" value="Genomic_DNA"/>
</dbReference>
<evidence type="ECO:0000313" key="3">
    <source>
        <dbReference type="Proteomes" id="UP000254572"/>
    </source>
</evidence>
<dbReference type="Pfam" id="PF04233">
    <property type="entry name" value="Phage_Mu_F"/>
    <property type="match status" value="1"/>
</dbReference>
<dbReference type="InterPro" id="IPR006528">
    <property type="entry name" value="Phage_head_morphogenesis_dom"/>
</dbReference>
<dbReference type="Proteomes" id="UP000254572">
    <property type="component" value="Unassembled WGS sequence"/>
</dbReference>
<dbReference type="RefSeq" id="WP_115611087.1">
    <property type="nucleotide sequence ID" value="NZ_JBHLZC010000001.1"/>
</dbReference>
<dbReference type="OrthoDB" id="9813502at2"/>
<gene>
    <name evidence="2" type="ORF">NCTC13294_00827</name>
</gene>
<dbReference type="AlphaFoldDB" id="A0A381E3U1"/>
<reference evidence="2 3" key="1">
    <citation type="submission" date="2018-06" db="EMBL/GenBank/DDBJ databases">
        <authorList>
            <consortium name="Pathogen Informatics"/>
            <person name="Doyle S."/>
        </authorList>
    </citation>
    <scope>NUCLEOTIDE SEQUENCE [LARGE SCALE GENOMIC DNA]</scope>
    <source>
        <strain evidence="2 3">NCTC13294</strain>
    </source>
</reference>
<organism evidence="2 3">
    <name type="scientific">Cardiobacterium valvarum</name>
    <dbReference type="NCBI Taxonomy" id="194702"/>
    <lineage>
        <taxon>Bacteria</taxon>
        <taxon>Pseudomonadati</taxon>
        <taxon>Pseudomonadota</taxon>
        <taxon>Gammaproteobacteria</taxon>
        <taxon>Cardiobacteriales</taxon>
        <taxon>Cardiobacteriaceae</taxon>
        <taxon>Cardiobacterium</taxon>
    </lineage>
</organism>
<accession>A0A381E3U1</accession>
<evidence type="ECO:0000259" key="1">
    <source>
        <dbReference type="Pfam" id="PF04233"/>
    </source>
</evidence>
<name>A0A381E3U1_9GAMM</name>
<keyword evidence="3" id="KW-1185">Reference proteome</keyword>
<sequence>MTVAYGKLPFDEQLRFFRNKLNIPTESYADIYGAEHDHAFVVAGANRLDLLADFRTAVDKAIADGTTLEEFRRDFDAIVAKYGWEYNGGRDWRSRIIYDTNLHSSYQAGRYEQQREASRYRPYWEYKHREGQRHPRPEHEAWDGLVLHCDDPWWQTHYPVNAYGCKCTVIAHNARSLAKRGLKVGTAPPLEYEDRVIGKNSANPRTVQVPKGLDPGFDHIPGASRDKSPTQFFFDKAKGLPPLLSSTSVSSLLSNPQARGMLNREVAAMVDKLVRDGVSRGASLSVGAIAPGIIKALDQRGLTPSTSVITLRDQDVLHALRPGKHQPLPVQFWRDLADHLMTPERVLLMKNENPPVLLYVYDLGGDKGKIALKMDYDLAVKTPQGKRKVKGNIVRTGSMLLTQAEINSLKGEIAIWQK</sequence>
<proteinExistence type="predicted"/>